<evidence type="ECO:0000256" key="1">
    <source>
        <dbReference type="SAM" id="SignalP"/>
    </source>
</evidence>
<name>A0ABP3F5A1_9ACTN</name>
<keyword evidence="1" id="KW-0732">Signal</keyword>
<keyword evidence="3" id="KW-1185">Reference proteome</keyword>
<comment type="caution">
    <text evidence="2">The sequence shown here is derived from an EMBL/GenBank/DDBJ whole genome shotgun (WGS) entry which is preliminary data.</text>
</comment>
<dbReference type="Proteomes" id="UP001501867">
    <property type="component" value="Unassembled WGS sequence"/>
</dbReference>
<reference evidence="3" key="1">
    <citation type="journal article" date="2019" name="Int. J. Syst. Evol. Microbiol.">
        <title>The Global Catalogue of Microorganisms (GCM) 10K type strain sequencing project: providing services to taxonomists for standard genome sequencing and annotation.</title>
        <authorList>
            <consortium name="The Broad Institute Genomics Platform"/>
            <consortium name="The Broad Institute Genome Sequencing Center for Infectious Disease"/>
            <person name="Wu L."/>
            <person name="Ma J."/>
        </authorList>
    </citation>
    <scope>NUCLEOTIDE SEQUENCE [LARGE SCALE GENOMIC DNA]</scope>
    <source>
        <strain evidence="3">JCM 4505</strain>
    </source>
</reference>
<evidence type="ECO:0000313" key="2">
    <source>
        <dbReference type="EMBL" id="GAA0296904.1"/>
    </source>
</evidence>
<dbReference type="RefSeq" id="WP_344160931.1">
    <property type="nucleotide sequence ID" value="NZ_BAAABV010000018.1"/>
</dbReference>
<evidence type="ECO:0000313" key="3">
    <source>
        <dbReference type="Proteomes" id="UP001501867"/>
    </source>
</evidence>
<sequence>MALVILICLTAAGASPAAADPGGPFAPNVDQHCAMQNSGSGPMTTVIPVDRITLNLETVGYPPSDSTITASFTISGSTRTGTANGTFDAARKNATFNFSVAKPPPGATLTVTYQVWVHGVYYSNFVRVPLAPCSWDNPAYVDASTWSDYVTVTGVSQRCETVDVGVGGRHVYIPEDIVTVNVAHGPSYGPSPYAGRSVWADYWIVGQKAYTSGASGVFDADGKATLSFVILAPTTGAELDVLASGQAGSRTFPGHSWAPLAC</sequence>
<gene>
    <name evidence="2" type="ORF">GCM10010302_39450</name>
</gene>
<feature type="chain" id="PRO_5045666468" evidence="1">
    <location>
        <begin position="20"/>
        <end position="262"/>
    </location>
</feature>
<protein>
    <submittedName>
        <fullName evidence="2">Uncharacterized protein</fullName>
    </submittedName>
</protein>
<proteinExistence type="predicted"/>
<feature type="signal peptide" evidence="1">
    <location>
        <begin position="1"/>
        <end position="19"/>
    </location>
</feature>
<organism evidence="2 3">
    <name type="scientific">Streptomyces polychromogenes</name>
    <dbReference type="NCBI Taxonomy" id="67342"/>
    <lineage>
        <taxon>Bacteria</taxon>
        <taxon>Bacillati</taxon>
        <taxon>Actinomycetota</taxon>
        <taxon>Actinomycetes</taxon>
        <taxon>Kitasatosporales</taxon>
        <taxon>Streptomycetaceae</taxon>
        <taxon>Streptomyces</taxon>
    </lineage>
</organism>
<dbReference type="EMBL" id="BAAABV010000018">
    <property type="protein sequence ID" value="GAA0296904.1"/>
    <property type="molecule type" value="Genomic_DNA"/>
</dbReference>
<accession>A0ABP3F5A1</accession>